<name>A0A2Z3HD24_9BACT</name>
<dbReference type="AlphaFoldDB" id="A0A2Z3HD24"/>
<gene>
    <name evidence="2" type="ORF">C1280_23030</name>
</gene>
<dbReference type="KEGG" id="gog:C1280_23030"/>
<dbReference type="Proteomes" id="UP000245802">
    <property type="component" value="Chromosome"/>
</dbReference>
<dbReference type="InterPro" id="IPR007085">
    <property type="entry name" value="DNA/pantothenate-metab_flavo_C"/>
</dbReference>
<dbReference type="SUPFAM" id="SSF102645">
    <property type="entry name" value="CoaB-like"/>
    <property type="match status" value="1"/>
</dbReference>
<proteinExistence type="predicted"/>
<dbReference type="RefSeq" id="WP_063744560.1">
    <property type="nucleotide sequence ID" value="NZ_CP025958.1"/>
</dbReference>
<evidence type="ECO:0000259" key="1">
    <source>
        <dbReference type="Pfam" id="PF04127"/>
    </source>
</evidence>
<accession>A0A2Z3HD24</accession>
<feature type="domain" description="DNA/pantothenate metabolism flavoprotein C-terminal" evidence="1">
    <location>
        <begin position="2"/>
        <end position="102"/>
    </location>
</feature>
<keyword evidence="3" id="KW-1185">Reference proteome</keyword>
<reference evidence="2 3" key="1">
    <citation type="submission" date="2018-01" db="EMBL/GenBank/DDBJ databases">
        <title>G. obscuriglobus.</title>
        <authorList>
            <person name="Franke J."/>
            <person name="Blomberg W."/>
            <person name="Selmecki A."/>
        </authorList>
    </citation>
    <scope>NUCLEOTIDE SEQUENCE [LARGE SCALE GENOMIC DNA]</scope>
    <source>
        <strain evidence="2 3">DSM 5831</strain>
    </source>
</reference>
<dbReference type="OrthoDB" id="9802554at2"/>
<sequence length="237" mass="25770">MRVLISAGNTVVPIDPLRCIGTVFRGRTGANIALEAHRRGHSVHLLTSAPDVLRPSDVPRDRWVTEQYRTFDELHNAMARTLTNNETDAFIHSAAVSDYRIAGAYTPASGVPFHPESQPQGNDSGLTCVPTDAPEVWLRLVPTPKLVNLVRTPWGFSGVLVKFKLEVGADEQQLLETAEASRVQSRADLVVANTLSGLTFVGPVRGAYRRLRSRRELATRLLDAVEGLAAERAGGAS</sequence>
<evidence type="ECO:0000313" key="2">
    <source>
        <dbReference type="EMBL" id="AWM39584.1"/>
    </source>
</evidence>
<dbReference type="GO" id="GO:0015937">
    <property type="term" value="P:coenzyme A biosynthetic process"/>
    <property type="evidence" value="ECO:0007669"/>
    <property type="project" value="UniProtKB-ARBA"/>
</dbReference>
<organism evidence="2 3">
    <name type="scientific">Gemmata obscuriglobus</name>
    <dbReference type="NCBI Taxonomy" id="114"/>
    <lineage>
        <taxon>Bacteria</taxon>
        <taxon>Pseudomonadati</taxon>
        <taxon>Planctomycetota</taxon>
        <taxon>Planctomycetia</taxon>
        <taxon>Gemmatales</taxon>
        <taxon>Gemmataceae</taxon>
        <taxon>Gemmata</taxon>
    </lineage>
</organism>
<dbReference type="InterPro" id="IPR035929">
    <property type="entry name" value="CoaB-like_sf"/>
</dbReference>
<protein>
    <submittedName>
        <fullName evidence="2">Bifunctional phosphopantothenoylcysteine decarboxylase/phosphopantothenate synthase</fullName>
    </submittedName>
</protein>
<evidence type="ECO:0000313" key="3">
    <source>
        <dbReference type="Proteomes" id="UP000245802"/>
    </source>
</evidence>
<dbReference type="Pfam" id="PF04127">
    <property type="entry name" value="DFP"/>
    <property type="match status" value="1"/>
</dbReference>
<dbReference type="Gene3D" id="3.40.50.10300">
    <property type="entry name" value="CoaB-like"/>
    <property type="match status" value="1"/>
</dbReference>
<dbReference type="GO" id="GO:0003824">
    <property type="term" value="F:catalytic activity"/>
    <property type="evidence" value="ECO:0007669"/>
    <property type="project" value="UniProtKB-ARBA"/>
</dbReference>
<dbReference type="EMBL" id="CP025958">
    <property type="protein sequence ID" value="AWM39584.1"/>
    <property type="molecule type" value="Genomic_DNA"/>
</dbReference>